<dbReference type="Gene3D" id="1.20.81.30">
    <property type="entry name" value="Type II secretion system (T2SS), domain F"/>
    <property type="match status" value="1"/>
</dbReference>
<evidence type="ECO:0000313" key="8">
    <source>
        <dbReference type="EMBL" id="QGA81000.1"/>
    </source>
</evidence>
<feature type="transmembrane region" description="Helical" evidence="6">
    <location>
        <begin position="205"/>
        <end position="228"/>
    </location>
</feature>
<dbReference type="GeneID" id="42365530"/>
<dbReference type="InterPro" id="IPR056569">
    <property type="entry name" value="ArlJ-like"/>
</dbReference>
<dbReference type="GO" id="GO:0005886">
    <property type="term" value="C:plasma membrane"/>
    <property type="evidence" value="ECO:0007669"/>
    <property type="project" value="UniProtKB-SubCell"/>
</dbReference>
<evidence type="ECO:0000313" key="9">
    <source>
        <dbReference type="Proteomes" id="UP000377803"/>
    </source>
</evidence>
<keyword evidence="8" id="KW-0969">Cilium</keyword>
<sequence length="323" mass="35338">MSQLDAIYQLHPKRYRDKIEEESNYASIENQKQAVLSIGSLGVAICSLIIFLIPYSTTIRGVIAALALPIVYFSFPYIAISVAAERRRKEMERVLPDALLLISTNIKSGTSINRAFLASSREEFGPLEDELRTTAIEISGGKSVQEALDNLRKRVNSGLFQDTLKVLSDAIESGGNTAELLESSAEDIRTSLELREEVKSSIRMYTIFIVMAAVFGAPILFSITVYMAETTTQMWSQTDLSGEASSFASGGSTGLSFEQPDVNTDFLVQFSILALTITNFFASLIISQISNGNMKEGAKYIPFTVSISVGLFLAVKTLLGSFL</sequence>
<dbReference type="Proteomes" id="UP000377803">
    <property type="component" value="Chromosome"/>
</dbReference>
<keyword evidence="8" id="KW-0966">Cell projection</keyword>
<evidence type="ECO:0000256" key="1">
    <source>
        <dbReference type="ARBA" id="ARBA00004651"/>
    </source>
</evidence>
<dbReference type="KEGG" id="ncon:LC1Nh_1132"/>
<name>A0A5Q0UIP3_9ARCH</name>
<dbReference type="PANTHER" id="PTHR35402:SF1">
    <property type="entry name" value="TYPE II SECRETION SYSTEM PROTEIN GSPF DOMAIN-CONTAINING PROTEIN"/>
    <property type="match status" value="1"/>
</dbReference>
<keyword evidence="9" id="KW-1185">Reference proteome</keyword>
<keyword evidence="4 6" id="KW-1133">Transmembrane helix</keyword>
<evidence type="ECO:0000256" key="4">
    <source>
        <dbReference type="ARBA" id="ARBA00022989"/>
    </source>
</evidence>
<proteinExistence type="predicted"/>
<evidence type="ECO:0000256" key="5">
    <source>
        <dbReference type="ARBA" id="ARBA00023136"/>
    </source>
</evidence>
<dbReference type="InterPro" id="IPR042094">
    <property type="entry name" value="T2SS_GspF_sf"/>
</dbReference>
<dbReference type="OrthoDB" id="85883at2157"/>
<evidence type="ECO:0000256" key="3">
    <source>
        <dbReference type="ARBA" id="ARBA00022692"/>
    </source>
</evidence>
<dbReference type="PANTHER" id="PTHR35402">
    <property type="entry name" value="INTEGRAL MEMBRANE PROTEIN-RELATED"/>
    <property type="match status" value="1"/>
</dbReference>
<keyword evidence="2" id="KW-1003">Cell membrane</keyword>
<dbReference type="AlphaFoldDB" id="A0A5Q0UIP3"/>
<feature type="domain" description="Type II secretion system protein GspF" evidence="7">
    <location>
        <begin position="99"/>
        <end position="223"/>
    </location>
</feature>
<dbReference type="Pfam" id="PF00482">
    <property type="entry name" value="T2SSF"/>
    <property type="match status" value="1"/>
</dbReference>
<keyword evidence="3 6" id="KW-0812">Transmembrane</keyword>
<gene>
    <name evidence="8" type="primary">flaJ4</name>
    <name evidence="8" type="ORF">LC1Nh_1132</name>
</gene>
<feature type="transmembrane region" description="Helical" evidence="6">
    <location>
        <begin position="34"/>
        <end position="55"/>
    </location>
</feature>
<feature type="transmembrane region" description="Helical" evidence="6">
    <location>
        <begin position="61"/>
        <end position="84"/>
    </location>
</feature>
<dbReference type="RefSeq" id="WP_153550748.1">
    <property type="nucleotide sequence ID" value="NZ_CP040089.1"/>
</dbReference>
<organism evidence="8 9">
    <name type="scientific">Candidatus Nanohalobium constans</name>
    <dbReference type="NCBI Taxonomy" id="2565781"/>
    <lineage>
        <taxon>Archaea</taxon>
        <taxon>Candidatus Nanohalarchaeota</taxon>
        <taxon>Candidatus Nanohalobia</taxon>
        <taxon>Candidatus Nanohalobiales</taxon>
        <taxon>Candidatus Nanohalobiaceae</taxon>
        <taxon>Candidatus Nanohalobium</taxon>
    </lineage>
</organism>
<keyword evidence="5 6" id="KW-0472">Membrane</keyword>
<feature type="transmembrane region" description="Helical" evidence="6">
    <location>
        <begin position="298"/>
        <end position="319"/>
    </location>
</feature>
<dbReference type="EMBL" id="CP040089">
    <property type="protein sequence ID" value="QGA81000.1"/>
    <property type="molecule type" value="Genomic_DNA"/>
</dbReference>
<evidence type="ECO:0000259" key="7">
    <source>
        <dbReference type="Pfam" id="PF00482"/>
    </source>
</evidence>
<dbReference type="InterPro" id="IPR018076">
    <property type="entry name" value="T2SS_GspF_dom"/>
</dbReference>
<accession>A0A5Q0UIP3</accession>
<reference evidence="9" key="1">
    <citation type="submission" date="2019-05" db="EMBL/GenBank/DDBJ databases">
        <title>Candidatus Nanohalobium constans, a novel model system to study the DPANN nano-sized archaea: genomic and physiological characterization of a nanoarchaeon co-cultured with its chitinotrophic host.</title>
        <authorList>
            <person name="La Cono V."/>
            <person name="Arcadi E."/>
            <person name="Crisafi F."/>
            <person name="Denaro R."/>
            <person name="La Spada G."/>
            <person name="Messina E."/>
            <person name="Smedile F."/>
            <person name="Toshchakov S.V."/>
            <person name="Shevchenko M.A."/>
            <person name="Golyshin P.N."/>
            <person name="Golyshina O.V."/>
            <person name="Ferrer M."/>
            <person name="Rohde M."/>
            <person name="Mushegian A."/>
            <person name="Sorokin D.Y."/>
            <person name="Giuliano L."/>
            <person name="Yakimov M.M."/>
        </authorList>
    </citation>
    <scope>NUCLEOTIDE SEQUENCE [LARGE SCALE GENOMIC DNA]</scope>
    <source>
        <strain evidence="9">LC1Nh</strain>
    </source>
</reference>
<protein>
    <submittedName>
        <fullName evidence="8">Archaeal flagellar protein FlaJ</fullName>
    </submittedName>
</protein>
<evidence type="ECO:0000256" key="2">
    <source>
        <dbReference type="ARBA" id="ARBA00022475"/>
    </source>
</evidence>
<feature type="transmembrane region" description="Helical" evidence="6">
    <location>
        <begin position="266"/>
        <end position="286"/>
    </location>
</feature>
<comment type="subcellular location">
    <subcellularLocation>
        <location evidence="1">Cell membrane</location>
        <topology evidence="1">Multi-pass membrane protein</topology>
    </subcellularLocation>
</comment>
<evidence type="ECO:0000256" key="6">
    <source>
        <dbReference type="SAM" id="Phobius"/>
    </source>
</evidence>
<keyword evidence="8" id="KW-0282">Flagellum</keyword>